<proteinExistence type="predicted"/>
<dbReference type="Proteomes" id="UP000199636">
    <property type="component" value="Unassembled WGS sequence"/>
</dbReference>
<gene>
    <name evidence="2" type="ORF">SAMN05216272_102470</name>
</gene>
<dbReference type="AlphaFoldDB" id="A0A1G8ECN0"/>
<feature type="region of interest" description="Disordered" evidence="1">
    <location>
        <begin position="1"/>
        <end position="41"/>
    </location>
</feature>
<keyword evidence="3" id="KW-1185">Reference proteome</keyword>
<protein>
    <submittedName>
        <fullName evidence="2">Uncharacterized protein</fullName>
    </submittedName>
</protein>
<dbReference type="RefSeq" id="WP_090261725.1">
    <property type="nucleotide sequence ID" value="NZ_FNDS01000002.1"/>
</dbReference>
<reference evidence="3" key="1">
    <citation type="submission" date="2016-10" db="EMBL/GenBank/DDBJ databases">
        <authorList>
            <person name="Varghese N."/>
            <person name="Submissions S."/>
        </authorList>
    </citation>
    <scope>NUCLEOTIDE SEQUENCE [LARGE SCALE GENOMIC DNA]</scope>
    <source>
        <strain evidence="3">CCM 7469</strain>
    </source>
</reference>
<dbReference type="OrthoDB" id="6896132at2"/>
<dbReference type="STRING" id="428992.SAMN05216272_102470"/>
<evidence type="ECO:0000256" key="1">
    <source>
        <dbReference type="SAM" id="MobiDB-lite"/>
    </source>
</evidence>
<sequence length="90" mass="10268">MPNEHDRLRVEREARLPNHAPRVLRGRLSRRDYQDPLQGTARGLVRLDDCHGGGRTAEDLFIRSAHIHWVLRADEHRAPPLATPPGRRAG</sequence>
<feature type="compositionally biased region" description="Basic and acidic residues" evidence="1">
    <location>
        <begin position="1"/>
        <end position="16"/>
    </location>
</feature>
<evidence type="ECO:0000313" key="3">
    <source>
        <dbReference type="Proteomes" id="UP000199636"/>
    </source>
</evidence>
<evidence type="ECO:0000313" key="2">
    <source>
        <dbReference type="EMBL" id="SDH67624.1"/>
    </source>
</evidence>
<organism evidence="2 3">
    <name type="scientific">Pseudomonas panipatensis</name>
    <dbReference type="NCBI Taxonomy" id="428992"/>
    <lineage>
        <taxon>Bacteria</taxon>
        <taxon>Pseudomonadati</taxon>
        <taxon>Pseudomonadota</taxon>
        <taxon>Gammaproteobacteria</taxon>
        <taxon>Pseudomonadales</taxon>
        <taxon>Pseudomonadaceae</taxon>
        <taxon>Pseudomonas</taxon>
    </lineage>
</organism>
<dbReference type="EMBL" id="FNDS01000002">
    <property type="protein sequence ID" value="SDH67624.1"/>
    <property type="molecule type" value="Genomic_DNA"/>
</dbReference>
<accession>A0A1G8ECN0</accession>
<name>A0A1G8ECN0_9PSED</name>